<evidence type="ECO:0000256" key="1">
    <source>
        <dbReference type="SAM" id="Phobius"/>
    </source>
</evidence>
<feature type="transmembrane region" description="Helical" evidence="1">
    <location>
        <begin position="25"/>
        <end position="47"/>
    </location>
</feature>
<name>A0A3A6W720_9FIRM</name>
<organism evidence="2 3">
    <name type="scientific">Veillonella atypica</name>
    <dbReference type="NCBI Taxonomy" id="39777"/>
    <lineage>
        <taxon>Bacteria</taxon>
        <taxon>Bacillati</taxon>
        <taxon>Bacillota</taxon>
        <taxon>Negativicutes</taxon>
        <taxon>Veillonellales</taxon>
        <taxon>Veillonellaceae</taxon>
        <taxon>Veillonella</taxon>
    </lineage>
</organism>
<evidence type="ECO:0000313" key="3">
    <source>
        <dbReference type="Proteomes" id="UP000277803"/>
    </source>
</evidence>
<reference evidence="2 3" key="1">
    <citation type="submission" date="2018-09" db="EMBL/GenBank/DDBJ databases">
        <title>Genome sequence of Veillonella atypica isolated from periodontal Korean patients.</title>
        <authorList>
            <person name="Lee J.-H."/>
            <person name="Moon J.-H."/>
            <person name="Shin S.-Y."/>
        </authorList>
    </citation>
    <scope>NUCLEOTIDE SEQUENCE [LARGE SCALE GENOMIC DNA]</scope>
    <source>
        <strain evidence="2 3">KHUD_V1</strain>
    </source>
</reference>
<protein>
    <submittedName>
        <fullName evidence="2">Uncharacterized protein</fullName>
    </submittedName>
</protein>
<dbReference type="Proteomes" id="UP000277803">
    <property type="component" value="Unassembled WGS sequence"/>
</dbReference>
<dbReference type="EMBL" id="QXZZ01000002">
    <property type="protein sequence ID" value="RJY51499.1"/>
    <property type="molecule type" value="Genomic_DNA"/>
</dbReference>
<sequence length="137" mass="16205">MRRWSLTKYMHIGLLKELGPKLLKYLLSGIAAAFILIVIVGIITRYYHYNDNSSALIRYGYSLYKEDLIDEINWTRVGDKFMVKNSDYTDFKAKYNQSRFLDDINDNKDKISEGLNTNSIRVQLKEDFIRIKYKMVD</sequence>
<accession>A0A3A6W720</accession>
<dbReference type="AlphaFoldDB" id="A0A3A6W720"/>
<proteinExistence type="predicted"/>
<comment type="caution">
    <text evidence="2">The sequence shown here is derived from an EMBL/GenBank/DDBJ whole genome shotgun (WGS) entry which is preliminary data.</text>
</comment>
<evidence type="ECO:0000313" key="2">
    <source>
        <dbReference type="EMBL" id="RJY51499.1"/>
    </source>
</evidence>
<keyword evidence="1" id="KW-0812">Transmembrane</keyword>
<keyword evidence="1" id="KW-0472">Membrane</keyword>
<gene>
    <name evidence="2" type="ORF">D2965_00040</name>
</gene>
<keyword evidence="1" id="KW-1133">Transmembrane helix</keyword>